<dbReference type="EMBL" id="BAAAZH010000024">
    <property type="protein sequence ID" value="GAA4123362.1"/>
    <property type="molecule type" value="Genomic_DNA"/>
</dbReference>
<keyword evidence="2" id="KW-0732">Signal</keyword>
<proteinExistence type="predicted"/>
<evidence type="ECO:0000313" key="4">
    <source>
        <dbReference type="Proteomes" id="UP001501495"/>
    </source>
</evidence>
<feature type="signal peptide" evidence="2">
    <location>
        <begin position="1"/>
        <end position="20"/>
    </location>
</feature>
<name>A0ABP7XPX6_9ACTN</name>
<sequence length="201" mass="19800">MTRPHVVLAGIGAVAVLALAGCSGDSDEPAPDASPSPSASASASGSSAAGDGRAGIAAYRALLTATFSGSQDLDDRAVALAADGVSDPEVMVRRLNAIAEKEGLTFRVRAVAADDVSDISCYEGDDGLWLSSSSGTDTAIIGLGEGAQLCENADARYLIQLAAGGGSGVTVTASDASEDLAGARQLAEVAQELIDSTLGGG</sequence>
<feature type="region of interest" description="Disordered" evidence="1">
    <location>
        <begin position="25"/>
        <end position="47"/>
    </location>
</feature>
<feature type="compositionally biased region" description="Low complexity" evidence="1">
    <location>
        <begin position="31"/>
        <end position="47"/>
    </location>
</feature>
<evidence type="ECO:0000313" key="3">
    <source>
        <dbReference type="EMBL" id="GAA4123362.1"/>
    </source>
</evidence>
<keyword evidence="4" id="KW-1185">Reference proteome</keyword>
<gene>
    <name evidence="3" type="ORF">GCM10022215_29930</name>
</gene>
<reference evidence="4" key="1">
    <citation type="journal article" date="2019" name="Int. J. Syst. Evol. Microbiol.">
        <title>The Global Catalogue of Microorganisms (GCM) 10K type strain sequencing project: providing services to taxonomists for standard genome sequencing and annotation.</title>
        <authorList>
            <consortium name="The Broad Institute Genomics Platform"/>
            <consortium name="The Broad Institute Genome Sequencing Center for Infectious Disease"/>
            <person name="Wu L."/>
            <person name="Ma J."/>
        </authorList>
    </citation>
    <scope>NUCLEOTIDE SEQUENCE [LARGE SCALE GENOMIC DNA]</scope>
    <source>
        <strain evidence="4">JCM 16703</strain>
    </source>
</reference>
<dbReference type="PROSITE" id="PS51257">
    <property type="entry name" value="PROKAR_LIPOPROTEIN"/>
    <property type="match status" value="1"/>
</dbReference>
<dbReference type="RefSeq" id="WP_344734261.1">
    <property type="nucleotide sequence ID" value="NZ_BAAAZH010000024.1"/>
</dbReference>
<organism evidence="3 4">
    <name type="scientific">Nocardioides fonticola</name>
    <dbReference type="NCBI Taxonomy" id="450363"/>
    <lineage>
        <taxon>Bacteria</taxon>
        <taxon>Bacillati</taxon>
        <taxon>Actinomycetota</taxon>
        <taxon>Actinomycetes</taxon>
        <taxon>Propionibacteriales</taxon>
        <taxon>Nocardioidaceae</taxon>
        <taxon>Nocardioides</taxon>
    </lineage>
</organism>
<evidence type="ECO:0000256" key="2">
    <source>
        <dbReference type="SAM" id="SignalP"/>
    </source>
</evidence>
<protein>
    <recommendedName>
        <fullName evidence="5">DUF5642 domain-containing protein</fullName>
    </recommendedName>
</protein>
<feature type="chain" id="PRO_5045274562" description="DUF5642 domain-containing protein" evidence="2">
    <location>
        <begin position="21"/>
        <end position="201"/>
    </location>
</feature>
<evidence type="ECO:0008006" key="5">
    <source>
        <dbReference type="Google" id="ProtNLM"/>
    </source>
</evidence>
<dbReference type="Proteomes" id="UP001501495">
    <property type="component" value="Unassembled WGS sequence"/>
</dbReference>
<comment type="caution">
    <text evidence="3">The sequence shown here is derived from an EMBL/GenBank/DDBJ whole genome shotgun (WGS) entry which is preliminary data.</text>
</comment>
<accession>A0ABP7XPX6</accession>
<evidence type="ECO:0000256" key="1">
    <source>
        <dbReference type="SAM" id="MobiDB-lite"/>
    </source>
</evidence>